<dbReference type="GO" id="GO:0032012">
    <property type="term" value="P:regulation of ARF protein signal transduction"/>
    <property type="evidence" value="ECO:0007669"/>
    <property type="project" value="InterPro"/>
</dbReference>
<dbReference type="Pfam" id="PF08518">
    <property type="entry name" value="GIT_SHD"/>
    <property type="match status" value="2"/>
</dbReference>
<name>A0A1Y3AZ38_EURMA</name>
<dbReference type="SMART" id="SM00555">
    <property type="entry name" value="GIT"/>
    <property type="match status" value="2"/>
</dbReference>
<accession>A0A1Y3AZ38</accession>
<protein>
    <recommendedName>
        <fullName evidence="1">GIT Spa2 homology (SHD) domain-containing protein</fullName>
    </recommendedName>
</protein>
<dbReference type="Proteomes" id="UP000194236">
    <property type="component" value="Unassembled WGS sequence"/>
</dbReference>
<reference evidence="2 3" key="1">
    <citation type="submission" date="2017-03" db="EMBL/GenBank/DDBJ databases">
        <title>Genome Survey of Euroglyphus maynei.</title>
        <authorList>
            <person name="Arlian L.G."/>
            <person name="Morgan M.S."/>
            <person name="Rider S.D."/>
        </authorList>
    </citation>
    <scope>NUCLEOTIDE SEQUENCE [LARGE SCALE GENOMIC DNA]</scope>
    <source>
        <strain evidence="2">Arlian Lab</strain>
        <tissue evidence="2">Whole body</tissue>
    </source>
</reference>
<gene>
    <name evidence="2" type="ORF">BLA29_013430</name>
</gene>
<dbReference type="EMBL" id="MUJZ01050152">
    <property type="protein sequence ID" value="OTF73782.1"/>
    <property type="molecule type" value="Genomic_DNA"/>
</dbReference>
<feature type="domain" description="GIT Spa2 homology (SHD)" evidence="1">
    <location>
        <begin position="89"/>
        <end position="119"/>
    </location>
</feature>
<dbReference type="OrthoDB" id="5588096at2759"/>
<dbReference type="GO" id="GO:0031267">
    <property type="term" value="F:small GTPase binding"/>
    <property type="evidence" value="ECO:0007669"/>
    <property type="project" value="TreeGrafter"/>
</dbReference>
<keyword evidence="3" id="KW-1185">Reference proteome</keyword>
<proteinExistence type="predicted"/>
<dbReference type="GO" id="GO:0008277">
    <property type="term" value="P:regulation of G protein-coupled receptor signaling pathway"/>
    <property type="evidence" value="ECO:0007669"/>
    <property type="project" value="TreeGrafter"/>
</dbReference>
<sequence length="137" mass="16033">MDDGNDSNQIRNSTEVFRNELHQSLQSLGHKLFQELTRDVYDELDRREINAFVLSNYANENGKLSILHQQLIIPFLPVYQYFSTTRNQGRQKLALLNTKELTLLIVDVLNEVRRRVYNIQCPYGSLNNKNTDKDDCN</sequence>
<feature type="non-terminal residue" evidence="2">
    <location>
        <position position="137"/>
    </location>
</feature>
<dbReference type="PANTHER" id="PTHR46097">
    <property type="entry name" value="G PROTEIN-COUPLED RECEPTOR KINASE INTERACTING ARFGAP"/>
    <property type="match status" value="1"/>
</dbReference>
<dbReference type="GO" id="GO:0007420">
    <property type="term" value="P:brain development"/>
    <property type="evidence" value="ECO:0007669"/>
    <property type="project" value="InterPro"/>
</dbReference>
<dbReference type="GO" id="GO:0005096">
    <property type="term" value="F:GTPase activator activity"/>
    <property type="evidence" value="ECO:0007669"/>
    <property type="project" value="InterPro"/>
</dbReference>
<evidence type="ECO:0000313" key="2">
    <source>
        <dbReference type="EMBL" id="OTF73782.1"/>
    </source>
</evidence>
<comment type="caution">
    <text evidence="2">The sequence shown here is derived from an EMBL/GenBank/DDBJ whole genome shotgun (WGS) entry which is preliminary data.</text>
</comment>
<dbReference type="AlphaFoldDB" id="A0A1Y3AZ38"/>
<organism evidence="2 3">
    <name type="scientific">Euroglyphus maynei</name>
    <name type="common">Mayne's house dust mite</name>
    <dbReference type="NCBI Taxonomy" id="6958"/>
    <lineage>
        <taxon>Eukaryota</taxon>
        <taxon>Metazoa</taxon>
        <taxon>Ecdysozoa</taxon>
        <taxon>Arthropoda</taxon>
        <taxon>Chelicerata</taxon>
        <taxon>Arachnida</taxon>
        <taxon>Acari</taxon>
        <taxon>Acariformes</taxon>
        <taxon>Sarcoptiformes</taxon>
        <taxon>Astigmata</taxon>
        <taxon>Psoroptidia</taxon>
        <taxon>Analgoidea</taxon>
        <taxon>Pyroglyphidae</taxon>
        <taxon>Pyroglyphinae</taxon>
        <taxon>Euroglyphus</taxon>
    </lineage>
</organism>
<feature type="domain" description="GIT Spa2 homology (SHD)" evidence="1">
    <location>
        <begin position="21"/>
        <end position="51"/>
    </location>
</feature>
<dbReference type="PANTHER" id="PTHR46097:SF3">
    <property type="entry name" value="ARF GTPASE-ACTIVATING PROTEIN GIT"/>
    <property type="match status" value="1"/>
</dbReference>
<evidence type="ECO:0000313" key="3">
    <source>
        <dbReference type="Proteomes" id="UP000194236"/>
    </source>
</evidence>
<dbReference type="InterPro" id="IPR013724">
    <property type="entry name" value="GIT_SHD"/>
</dbReference>
<evidence type="ECO:0000259" key="1">
    <source>
        <dbReference type="SMART" id="SM00555"/>
    </source>
</evidence>
<dbReference type="InterPro" id="IPR047161">
    <property type="entry name" value="GIT-like"/>
</dbReference>